<gene>
    <name evidence="2" type="ORF">D3791_06910</name>
</gene>
<dbReference type="EMBL" id="CP032549">
    <property type="protein sequence ID" value="QIV86884.1"/>
    <property type="molecule type" value="Genomic_DNA"/>
</dbReference>
<dbReference type="RefSeq" id="WP_022875785.1">
    <property type="nucleotide sequence ID" value="NZ_CP032549.1"/>
</dbReference>
<sequence>MSRFSSSDPSRNIARISASTAMLALGVGVAGCGAVESYDKAVSDAWAVTYEVSVTGTTDDSLHDVSYLEAEKRGEDSTPVTEESVNTTEATGKNKNKVWSVESMVTAEKDASVAATPDKDGTATCRVLLDGVKEIASETGAPGERVQCDVTTPAFKK</sequence>
<evidence type="ECO:0000256" key="1">
    <source>
        <dbReference type="SAM" id="MobiDB-lite"/>
    </source>
</evidence>
<proteinExistence type="predicted"/>
<dbReference type="Proteomes" id="UP000502331">
    <property type="component" value="Chromosome"/>
</dbReference>
<feature type="compositionally biased region" description="Polar residues" evidence="1">
    <location>
        <begin position="78"/>
        <end position="93"/>
    </location>
</feature>
<evidence type="ECO:0000313" key="3">
    <source>
        <dbReference type="Proteomes" id="UP000502331"/>
    </source>
</evidence>
<accession>A0A6H0SHU6</accession>
<dbReference type="PROSITE" id="PS51257">
    <property type="entry name" value="PROKAR_LIPOPROTEIN"/>
    <property type="match status" value="1"/>
</dbReference>
<feature type="region of interest" description="Disordered" evidence="1">
    <location>
        <begin position="70"/>
        <end position="95"/>
    </location>
</feature>
<name>A0A6H0SHU6_9MICC</name>
<organism evidence="2 3">
    <name type="scientific">Glutamicibacter mishrai</name>
    <dbReference type="NCBI Taxonomy" id="1775880"/>
    <lineage>
        <taxon>Bacteria</taxon>
        <taxon>Bacillati</taxon>
        <taxon>Actinomycetota</taxon>
        <taxon>Actinomycetes</taxon>
        <taxon>Micrococcales</taxon>
        <taxon>Micrococcaceae</taxon>
        <taxon>Glutamicibacter</taxon>
    </lineage>
</organism>
<dbReference type="AlphaFoldDB" id="A0A6H0SHU6"/>
<keyword evidence="3" id="KW-1185">Reference proteome</keyword>
<protein>
    <recommendedName>
        <fullName evidence="4">MmpS family membrane protein</fullName>
    </recommendedName>
</protein>
<evidence type="ECO:0000313" key="2">
    <source>
        <dbReference type="EMBL" id="QIV86884.1"/>
    </source>
</evidence>
<evidence type="ECO:0008006" key="4">
    <source>
        <dbReference type="Google" id="ProtNLM"/>
    </source>
</evidence>
<reference evidence="2 3" key="1">
    <citation type="submission" date="2018-09" db="EMBL/GenBank/DDBJ databases">
        <title>Glutamicibacter mishrai S5-52T (LMG 29155T = KCTC 39846T).</title>
        <authorList>
            <person name="Das S.K."/>
        </authorList>
    </citation>
    <scope>NUCLEOTIDE SEQUENCE [LARGE SCALE GENOMIC DNA]</scope>
    <source>
        <strain evidence="2 3">S5-52</strain>
    </source>
</reference>